<keyword evidence="7" id="KW-1185">Reference proteome</keyword>
<evidence type="ECO:0000256" key="2">
    <source>
        <dbReference type="ARBA" id="ARBA00022490"/>
    </source>
</evidence>
<feature type="domain" description="EF-hand" evidence="5">
    <location>
        <begin position="8"/>
        <end position="43"/>
    </location>
</feature>
<keyword evidence="4" id="KW-0206">Cytoskeleton</keyword>
<dbReference type="InterPro" id="IPR002048">
    <property type="entry name" value="EF_hand_dom"/>
</dbReference>
<dbReference type="EMBL" id="CATNWA010014768">
    <property type="protein sequence ID" value="CAI9575705.1"/>
    <property type="molecule type" value="Genomic_DNA"/>
</dbReference>
<keyword evidence="2" id="KW-0963">Cytoplasm</keyword>
<feature type="non-terminal residue" evidence="6">
    <location>
        <position position="111"/>
    </location>
</feature>
<dbReference type="Gene3D" id="1.10.238.10">
    <property type="entry name" value="EF-hand"/>
    <property type="match status" value="1"/>
</dbReference>
<proteinExistence type="predicted"/>
<evidence type="ECO:0000313" key="7">
    <source>
        <dbReference type="Proteomes" id="UP001162483"/>
    </source>
</evidence>
<accession>A0ABN9DSV2</accession>
<dbReference type="Proteomes" id="UP001162483">
    <property type="component" value="Unassembled WGS sequence"/>
</dbReference>
<dbReference type="PANTHER" id="PTHR18905">
    <property type="entry name" value="NINEIN"/>
    <property type="match status" value="1"/>
</dbReference>
<comment type="subcellular location">
    <subcellularLocation>
        <location evidence="1">Cytoplasm</location>
        <location evidence="1">Cytoskeleton</location>
        <location evidence="1">Microtubule organizing center</location>
        <location evidence="1">Centrosome</location>
    </subcellularLocation>
</comment>
<evidence type="ECO:0000313" key="6">
    <source>
        <dbReference type="EMBL" id="CAI9575705.1"/>
    </source>
</evidence>
<dbReference type="PROSITE" id="PS50222">
    <property type="entry name" value="EF_HAND_2"/>
    <property type="match status" value="1"/>
</dbReference>
<protein>
    <recommendedName>
        <fullName evidence="5">EF-hand domain-containing protein</fullName>
    </recommendedName>
</protein>
<evidence type="ECO:0000256" key="1">
    <source>
        <dbReference type="ARBA" id="ARBA00004300"/>
    </source>
</evidence>
<reference evidence="6" key="1">
    <citation type="submission" date="2023-05" db="EMBL/GenBank/DDBJ databases">
        <authorList>
            <person name="Stuckert A."/>
        </authorList>
    </citation>
    <scope>NUCLEOTIDE SEQUENCE</scope>
</reference>
<organism evidence="6 7">
    <name type="scientific">Staurois parvus</name>
    <dbReference type="NCBI Taxonomy" id="386267"/>
    <lineage>
        <taxon>Eukaryota</taxon>
        <taxon>Metazoa</taxon>
        <taxon>Chordata</taxon>
        <taxon>Craniata</taxon>
        <taxon>Vertebrata</taxon>
        <taxon>Euteleostomi</taxon>
        <taxon>Amphibia</taxon>
        <taxon>Batrachia</taxon>
        <taxon>Anura</taxon>
        <taxon>Neobatrachia</taxon>
        <taxon>Ranoidea</taxon>
        <taxon>Ranidae</taxon>
        <taxon>Staurois</taxon>
    </lineage>
</organism>
<sequence length="111" mass="12601">MDKEEENKYVSQLQEVFTSCDTTGTGYLDKDELTDLCHKLHLDAQLPLLLRTLLGNDHFARVNFEEFKEGFVAVLSSTIDISTSEDDDESSYLEPVIPDEVKPKFVKGTKK</sequence>
<comment type="caution">
    <text evidence="6">The sequence shown here is derived from an EMBL/GenBank/DDBJ whole genome shotgun (WGS) entry which is preliminary data.</text>
</comment>
<dbReference type="Pfam" id="PF13499">
    <property type="entry name" value="EF-hand_7"/>
    <property type="match status" value="1"/>
</dbReference>
<evidence type="ECO:0000259" key="5">
    <source>
        <dbReference type="PROSITE" id="PS50222"/>
    </source>
</evidence>
<dbReference type="PANTHER" id="PTHR18905:SF12">
    <property type="entry name" value="NINEIN-LIKE PROTEIN"/>
    <property type="match status" value="1"/>
</dbReference>
<dbReference type="SUPFAM" id="SSF47473">
    <property type="entry name" value="EF-hand"/>
    <property type="match status" value="1"/>
</dbReference>
<gene>
    <name evidence="6" type="ORF">SPARVUS_LOCUS8231695</name>
</gene>
<evidence type="ECO:0000256" key="4">
    <source>
        <dbReference type="ARBA" id="ARBA00023212"/>
    </source>
</evidence>
<keyword evidence="3" id="KW-0597">Phosphoprotein</keyword>
<name>A0ABN9DSV2_9NEOB</name>
<dbReference type="InterPro" id="IPR011992">
    <property type="entry name" value="EF-hand-dom_pair"/>
</dbReference>
<evidence type="ECO:0000256" key="3">
    <source>
        <dbReference type="ARBA" id="ARBA00022553"/>
    </source>
</evidence>